<dbReference type="PIRSF" id="PIRSF016661">
    <property type="entry name" value="BioY"/>
    <property type="match status" value="1"/>
</dbReference>
<proteinExistence type="inferred from homology"/>
<feature type="transmembrane region" description="Helical" evidence="3">
    <location>
        <begin position="126"/>
        <end position="146"/>
    </location>
</feature>
<reference evidence="4 5" key="1">
    <citation type="submission" date="2018-04" db="EMBL/GenBank/DDBJ databases">
        <authorList>
            <person name="Hagen T."/>
        </authorList>
    </citation>
    <scope>NUCLEOTIDE SEQUENCE [LARGE SCALE GENOMIC DNA]</scope>
    <source>
        <strain evidence="4 5">TPD7009</strain>
    </source>
</reference>
<feature type="transmembrane region" description="Helical" evidence="3">
    <location>
        <begin position="158"/>
        <end position="179"/>
    </location>
</feature>
<evidence type="ECO:0000256" key="3">
    <source>
        <dbReference type="SAM" id="Phobius"/>
    </source>
</evidence>
<dbReference type="PANTHER" id="PTHR34295">
    <property type="entry name" value="BIOTIN TRANSPORTER BIOY"/>
    <property type="match status" value="1"/>
</dbReference>
<feature type="transmembrane region" description="Helical" evidence="3">
    <location>
        <begin position="20"/>
        <end position="38"/>
    </location>
</feature>
<organism evidence="4 5">
    <name type="scientific">Rhizobium rhizogenes</name>
    <name type="common">Agrobacterium rhizogenes</name>
    <dbReference type="NCBI Taxonomy" id="359"/>
    <lineage>
        <taxon>Bacteria</taxon>
        <taxon>Pseudomonadati</taxon>
        <taxon>Pseudomonadota</taxon>
        <taxon>Alphaproteobacteria</taxon>
        <taxon>Hyphomicrobiales</taxon>
        <taxon>Rhizobiaceae</taxon>
        <taxon>Rhizobium/Agrobacterium group</taxon>
        <taxon>Rhizobium</taxon>
    </lineage>
</organism>
<dbReference type="GO" id="GO:0005886">
    <property type="term" value="C:plasma membrane"/>
    <property type="evidence" value="ECO:0007669"/>
    <property type="project" value="UniProtKB-SubCell"/>
</dbReference>
<keyword evidence="3" id="KW-0812">Transmembrane</keyword>
<dbReference type="InterPro" id="IPR003784">
    <property type="entry name" value="BioY"/>
</dbReference>
<dbReference type="Proteomes" id="UP000244335">
    <property type="component" value="Unassembled WGS sequence"/>
</dbReference>
<evidence type="ECO:0000313" key="5">
    <source>
        <dbReference type="Proteomes" id="UP000244335"/>
    </source>
</evidence>
<comment type="similarity">
    <text evidence="1 2">Belongs to the BioY family.</text>
</comment>
<feature type="transmembrane region" description="Helical" evidence="3">
    <location>
        <begin position="92"/>
        <end position="114"/>
    </location>
</feature>
<sequence length="191" mass="19947">MFRTDVSSSLPTTRSLPRQALMIIACVALMTLAAKTQVPFWPVPMTLHTLAVMGFAVALGPRMACTIFIAYLATGAAGLPVFSGSPERGIGLAYMIGPTGGYLAGFLVASWLTGWLAQNGTLLRRMFAMLAGLVVVYAFGMAWLLAFVPAAKVLSVGVAPFILGDLVKIGVVAAASMLLPKAKAVEKAAND</sequence>
<keyword evidence="2" id="KW-0813">Transport</keyword>
<evidence type="ECO:0000313" key="4">
    <source>
        <dbReference type="EMBL" id="PVE51160.1"/>
    </source>
</evidence>
<keyword evidence="2 3" id="KW-0472">Membrane</keyword>
<evidence type="ECO:0000256" key="2">
    <source>
        <dbReference type="PIRNR" id="PIRNR016661"/>
    </source>
</evidence>
<dbReference type="Pfam" id="PF02632">
    <property type="entry name" value="BioY"/>
    <property type="match status" value="1"/>
</dbReference>
<dbReference type="AlphaFoldDB" id="A0AA92C0P2"/>
<comment type="caution">
    <text evidence="4">The sequence shown here is derived from an EMBL/GenBank/DDBJ whole genome shotgun (WGS) entry which is preliminary data.</text>
</comment>
<name>A0AA92C0P2_RHIRH</name>
<evidence type="ECO:0000256" key="1">
    <source>
        <dbReference type="ARBA" id="ARBA00010692"/>
    </source>
</evidence>
<dbReference type="EMBL" id="QDFR01000008">
    <property type="protein sequence ID" value="PVE51160.1"/>
    <property type="molecule type" value="Genomic_DNA"/>
</dbReference>
<dbReference type="Gene3D" id="1.10.1760.20">
    <property type="match status" value="1"/>
</dbReference>
<gene>
    <name evidence="4" type="ORF">DC430_19355</name>
</gene>
<dbReference type="PANTHER" id="PTHR34295:SF1">
    <property type="entry name" value="BIOTIN TRANSPORTER BIOY"/>
    <property type="match status" value="1"/>
</dbReference>
<dbReference type="GO" id="GO:0015225">
    <property type="term" value="F:biotin transmembrane transporter activity"/>
    <property type="evidence" value="ECO:0007669"/>
    <property type="project" value="UniProtKB-UniRule"/>
</dbReference>
<comment type="subcellular location">
    <subcellularLocation>
        <location evidence="2">Cell membrane</location>
        <topology evidence="2">Multi-pass membrane protein</topology>
    </subcellularLocation>
</comment>
<keyword evidence="3" id="KW-1133">Transmembrane helix</keyword>
<keyword evidence="2" id="KW-1003">Cell membrane</keyword>
<accession>A0AA92C0P2</accession>
<protein>
    <recommendedName>
        <fullName evidence="2">Biotin transporter</fullName>
    </recommendedName>
</protein>